<protein>
    <submittedName>
        <fullName evidence="3">Helix-turn-helix</fullName>
    </submittedName>
</protein>
<proteinExistence type="predicted"/>
<dbReference type="GO" id="GO:0005829">
    <property type="term" value="C:cytosol"/>
    <property type="evidence" value="ECO:0007669"/>
    <property type="project" value="TreeGrafter"/>
</dbReference>
<dbReference type="AlphaFoldDB" id="A0A1G8KBV0"/>
<dbReference type="InterPro" id="IPR050807">
    <property type="entry name" value="TransReg_Diox_bact_type"/>
</dbReference>
<organism evidence="3 4">
    <name type="scientific">Sinosporangium album</name>
    <dbReference type="NCBI Taxonomy" id="504805"/>
    <lineage>
        <taxon>Bacteria</taxon>
        <taxon>Bacillati</taxon>
        <taxon>Actinomycetota</taxon>
        <taxon>Actinomycetes</taxon>
        <taxon>Streptosporangiales</taxon>
        <taxon>Streptosporangiaceae</taxon>
        <taxon>Sinosporangium</taxon>
    </lineage>
</organism>
<dbReference type="STRING" id="504805.SAMN05421505_1493"/>
<dbReference type="CDD" id="cd00093">
    <property type="entry name" value="HTH_XRE"/>
    <property type="match status" value="1"/>
</dbReference>
<accession>A0A1G8KBV0</accession>
<dbReference type="Pfam" id="PF01381">
    <property type="entry name" value="HTH_3"/>
    <property type="match status" value="1"/>
</dbReference>
<dbReference type="GO" id="GO:0003677">
    <property type="term" value="F:DNA binding"/>
    <property type="evidence" value="ECO:0007669"/>
    <property type="project" value="UniProtKB-KW"/>
</dbReference>
<dbReference type="RefSeq" id="WP_093175580.1">
    <property type="nucleotide sequence ID" value="NZ_FNCN01000049.1"/>
</dbReference>
<dbReference type="Proteomes" id="UP000198923">
    <property type="component" value="Unassembled WGS sequence"/>
</dbReference>
<sequence>MPPVETVRHNGPSIRAWRRARGLTITALSKQIEITPSYLSKVERESKTSLSLALACRLASHLKVDLEVLLREKPAVQKKVIANGP</sequence>
<gene>
    <name evidence="3" type="ORF">SAMN05421505_1493</name>
</gene>
<dbReference type="InterPro" id="IPR010982">
    <property type="entry name" value="Lambda_DNA-bd_dom_sf"/>
</dbReference>
<evidence type="ECO:0000313" key="4">
    <source>
        <dbReference type="Proteomes" id="UP000198923"/>
    </source>
</evidence>
<name>A0A1G8KBV0_9ACTN</name>
<keyword evidence="4" id="KW-1185">Reference proteome</keyword>
<evidence type="ECO:0000259" key="2">
    <source>
        <dbReference type="PROSITE" id="PS50943"/>
    </source>
</evidence>
<dbReference type="PROSITE" id="PS50943">
    <property type="entry name" value="HTH_CROC1"/>
    <property type="match status" value="1"/>
</dbReference>
<keyword evidence="1" id="KW-0238">DNA-binding</keyword>
<dbReference type="Gene3D" id="1.10.260.40">
    <property type="entry name" value="lambda repressor-like DNA-binding domains"/>
    <property type="match status" value="1"/>
</dbReference>
<feature type="domain" description="HTH cro/C1-type" evidence="2">
    <location>
        <begin position="14"/>
        <end position="69"/>
    </location>
</feature>
<dbReference type="OrthoDB" id="6637137at2"/>
<evidence type="ECO:0000256" key="1">
    <source>
        <dbReference type="ARBA" id="ARBA00023125"/>
    </source>
</evidence>
<reference evidence="3 4" key="1">
    <citation type="submission" date="2016-10" db="EMBL/GenBank/DDBJ databases">
        <authorList>
            <person name="de Groot N.N."/>
        </authorList>
    </citation>
    <scope>NUCLEOTIDE SEQUENCE [LARGE SCALE GENOMIC DNA]</scope>
    <source>
        <strain evidence="3 4">CPCC 201354</strain>
    </source>
</reference>
<dbReference type="PANTHER" id="PTHR46797">
    <property type="entry name" value="HTH-TYPE TRANSCRIPTIONAL REGULATOR"/>
    <property type="match status" value="1"/>
</dbReference>
<dbReference type="GO" id="GO:0003700">
    <property type="term" value="F:DNA-binding transcription factor activity"/>
    <property type="evidence" value="ECO:0007669"/>
    <property type="project" value="TreeGrafter"/>
</dbReference>
<dbReference type="InterPro" id="IPR001387">
    <property type="entry name" value="Cro/C1-type_HTH"/>
</dbReference>
<dbReference type="SUPFAM" id="SSF47413">
    <property type="entry name" value="lambda repressor-like DNA-binding domains"/>
    <property type="match status" value="1"/>
</dbReference>
<evidence type="ECO:0000313" key="3">
    <source>
        <dbReference type="EMBL" id="SDI40340.1"/>
    </source>
</evidence>
<dbReference type="EMBL" id="FNCN01000049">
    <property type="protein sequence ID" value="SDI40340.1"/>
    <property type="molecule type" value="Genomic_DNA"/>
</dbReference>
<dbReference type="PANTHER" id="PTHR46797:SF1">
    <property type="entry name" value="METHYLPHOSPHONATE SYNTHASE"/>
    <property type="match status" value="1"/>
</dbReference>
<dbReference type="SMART" id="SM00530">
    <property type="entry name" value="HTH_XRE"/>
    <property type="match status" value="1"/>
</dbReference>